<sequence length="1304" mass="143174">MGAEQSSLSASDIRQNNVTFSINGKDYNVKTENEPDIGPTTLLVDFIRDKAGLKGTKYVCREGGCGACVVMVKSRDPTTESDMIRAVNSCLLPVFACDGYEISTVESLGNRKEGYHDVQKQLVKFSGTQCGFCTPGMVMNMYSLTRSKPGYKAQDVEDTFDGSICRCTGYRPILDAFKSMAVDASEELKRKCADIEDCSKCPCAAKGDVPKCLKPVTPGDENESFETCCSNSAMYIKLTTGEEWLKPLTLESLYEALERFTSSGMTYRLVAGNTGTGVFKNDGPYQAYIDINSIPELKQSTVQSTGVTLGGNITISSAIEQLQKASEFDGYSYTAAMVKHLKRVANVPVRNAGTLAGNLMMKHAHREFPSDIFLLLETVAAKLKIGSSPTLTRDYSPLEFRQLDMKGKVILSIQLPAYRGNEYFFRSFKITRRHQNAHAYVNAGFLFKVDPNRNFSVRDKPTICFGGINPEFVHAAATEMYFLGKFLNAATLTGAFDSLQREIIPNHILPDATPEYRRGLTQALLYKVMLGIYGERAKAINRSGGNDIERSLHYGKQTYDTDPSQYPLYQPIPKLEAYTQASGEAEYVNDIHQQQDELFGAFVLSTVGNASLKEIDASEAMLVPGVTAFVKASDIPGVNNYAIFYPEKEEIFASEKIRFAGQPVGLVVATNKEAAFAAAKKVTVMYDNVQPPILDIHDSITLAENAGKAEELILQICKSPEEPRTEKVAQTLTGEFRIGGQYHFHMETHVSICIPTEDGMDVFSATQFVDSVQAVIAAALGMTNNSINVSVRRLGGAYGAKISKSTQVAAACAVAAHVTNKPVRVALDLETNMRMIGKRLPYLTKYEVGIDNDGKIESLKAQIFCDPGYVANEATSLFAMVCAQSCYRAAGWQITPGKSLTNTPANTYCRAPGSTQGIAIIETIMEHIAWAVKKDPLEVRMTNFIQPGDPLIAVPGHKFEGDNPLPNMIAELKTSADYDDRKKFVDTFNMNNRWKKRGLAIVPMRYPQHYYDSKFPTYVAVYHTDGTVAVSHGGIEMGQGINTKVAQVVAHTLKLPLDKVKVKPTNNLVSPNAGVTGGACTSELVAHSALKACEELLAKMAPVKEEMKDEPWEKIVHACYMQGIQLTAHHQDKAGVVKPYDVWGVTLIEVLVDILTGEYKIVRADVVEDAGKSLSPEVDIGQIEGAFVMGLGLWTTEKLVYDTNTGELLTNGTWEYKVPLHMDIPEDLRITMLRNAPNPFGVLASKATGEPPLCMSVAILFAIRHAIEEARKNAGNTEWFQMDGPVTPEDIHAMSLTSKEQFDL</sequence>
<dbReference type="InterPro" id="IPR036318">
    <property type="entry name" value="FAD-bd_PCMH-like_sf"/>
</dbReference>
<evidence type="ECO:0000256" key="6">
    <source>
        <dbReference type="ARBA" id="ARBA00022630"/>
    </source>
</evidence>
<dbReference type="PROSITE" id="PS51085">
    <property type="entry name" value="2FE2S_FER_2"/>
    <property type="match status" value="1"/>
</dbReference>
<dbReference type="InterPro" id="IPR037165">
    <property type="entry name" value="AldOxase/xan_DH_Mopterin-bd_sf"/>
</dbReference>
<dbReference type="SUPFAM" id="SSF56003">
    <property type="entry name" value="Molybdenum cofactor-binding domain"/>
    <property type="match status" value="1"/>
</dbReference>
<dbReference type="Gene3D" id="3.30.43.10">
    <property type="entry name" value="Uridine Diphospho-n-acetylenolpyruvylglucosamine Reductase, domain 2"/>
    <property type="match status" value="1"/>
</dbReference>
<dbReference type="Gene3D" id="3.30.465.10">
    <property type="match status" value="1"/>
</dbReference>
<evidence type="ECO:0000256" key="10">
    <source>
        <dbReference type="ARBA" id="ARBA00023002"/>
    </source>
</evidence>
<dbReference type="CDD" id="cd00207">
    <property type="entry name" value="fer2"/>
    <property type="match status" value="1"/>
</dbReference>
<comment type="subcellular location">
    <subcellularLocation>
        <location evidence="3">Peroxisome</location>
    </subcellularLocation>
</comment>
<evidence type="ECO:0000256" key="2">
    <source>
        <dbReference type="ARBA" id="ARBA00001974"/>
    </source>
</evidence>
<dbReference type="SUPFAM" id="SSF54292">
    <property type="entry name" value="2Fe-2S ferredoxin-like"/>
    <property type="match status" value="1"/>
</dbReference>
<dbReference type="InterPro" id="IPR002346">
    <property type="entry name" value="Mopterin_DH_FAD-bd"/>
</dbReference>
<evidence type="ECO:0000256" key="11">
    <source>
        <dbReference type="ARBA" id="ARBA00023004"/>
    </source>
</evidence>
<dbReference type="PANTHER" id="PTHR11908">
    <property type="entry name" value="XANTHINE DEHYDROGENASE"/>
    <property type="match status" value="1"/>
</dbReference>
<dbReference type="InterPro" id="IPR036884">
    <property type="entry name" value="2Fe-2S-bd_dom_sf"/>
</dbReference>
<keyword evidence="9" id="KW-0274">FAD</keyword>
<dbReference type="Gene3D" id="3.30.365.10">
    <property type="entry name" value="Aldehyde oxidase/xanthine dehydrogenase, molybdopterin binding domain"/>
    <property type="match status" value="4"/>
</dbReference>
<dbReference type="Pfam" id="PF00111">
    <property type="entry name" value="Fer2"/>
    <property type="match status" value="1"/>
</dbReference>
<dbReference type="Gene3D" id="3.90.1170.50">
    <property type="entry name" value="Aldehyde oxidase/xanthine dehydrogenase, a/b hammerhead"/>
    <property type="match status" value="1"/>
</dbReference>
<dbReference type="Gene3D" id="3.10.20.30">
    <property type="match status" value="1"/>
</dbReference>
<dbReference type="InterPro" id="IPR008274">
    <property type="entry name" value="AldOxase/xan_DH_MoCoBD1"/>
</dbReference>
<dbReference type="InterPro" id="IPR005107">
    <property type="entry name" value="CO_DH_flav_C"/>
</dbReference>
<dbReference type="PANTHER" id="PTHR11908:SF132">
    <property type="entry name" value="ALDEHYDE OXIDASE 1-RELATED"/>
    <property type="match status" value="1"/>
</dbReference>
<evidence type="ECO:0000256" key="4">
    <source>
        <dbReference type="ARBA" id="ARBA00006849"/>
    </source>
</evidence>
<evidence type="ECO:0000259" key="16">
    <source>
        <dbReference type="PROSITE" id="PS51387"/>
    </source>
</evidence>
<evidence type="ECO:0000256" key="9">
    <source>
        <dbReference type="ARBA" id="ARBA00022827"/>
    </source>
</evidence>
<evidence type="ECO:0000259" key="15">
    <source>
        <dbReference type="PROSITE" id="PS51085"/>
    </source>
</evidence>
<dbReference type="SMART" id="SM01008">
    <property type="entry name" value="Ald_Xan_dh_C"/>
    <property type="match status" value="1"/>
</dbReference>
<dbReference type="InterPro" id="IPR000674">
    <property type="entry name" value="Ald_Oxase/Xan_DH_a/b"/>
</dbReference>
<dbReference type="InterPro" id="IPR036683">
    <property type="entry name" value="CO_DH_flav_C_dom_sf"/>
</dbReference>
<comment type="cofactor">
    <cofactor evidence="1">
        <name>Mo-molybdopterin</name>
        <dbReference type="ChEBI" id="CHEBI:71302"/>
    </cofactor>
</comment>
<dbReference type="Pfam" id="PF03450">
    <property type="entry name" value="CO_deh_flav_C"/>
    <property type="match status" value="1"/>
</dbReference>
<comment type="similarity">
    <text evidence="4">Belongs to the xanthine dehydrogenase family.</text>
</comment>
<dbReference type="SUPFAM" id="SSF54665">
    <property type="entry name" value="CO dehydrogenase molybdoprotein N-domain-like"/>
    <property type="match status" value="1"/>
</dbReference>
<dbReference type="EMBL" id="CAXLJM020000015">
    <property type="protein sequence ID" value="CAL8082193.1"/>
    <property type="molecule type" value="Genomic_DNA"/>
</dbReference>
<dbReference type="Pfam" id="PF00941">
    <property type="entry name" value="FAD_binding_5"/>
    <property type="match status" value="1"/>
</dbReference>
<keyword evidence="18" id="KW-1185">Reference proteome</keyword>
<keyword evidence="12" id="KW-0411">Iron-sulfur</keyword>
<evidence type="ECO:0000256" key="13">
    <source>
        <dbReference type="ARBA" id="ARBA00023140"/>
    </source>
</evidence>
<dbReference type="Proteomes" id="UP001642540">
    <property type="component" value="Unassembled WGS sequence"/>
</dbReference>
<organism evidence="17 18">
    <name type="scientific">Orchesella dallaii</name>
    <dbReference type="NCBI Taxonomy" id="48710"/>
    <lineage>
        <taxon>Eukaryota</taxon>
        <taxon>Metazoa</taxon>
        <taxon>Ecdysozoa</taxon>
        <taxon>Arthropoda</taxon>
        <taxon>Hexapoda</taxon>
        <taxon>Collembola</taxon>
        <taxon>Entomobryomorpha</taxon>
        <taxon>Entomobryoidea</taxon>
        <taxon>Orchesellidae</taxon>
        <taxon>Orchesellinae</taxon>
        <taxon>Orchesella</taxon>
    </lineage>
</organism>
<evidence type="ECO:0000313" key="18">
    <source>
        <dbReference type="Proteomes" id="UP001642540"/>
    </source>
</evidence>
<dbReference type="Pfam" id="PF20256">
    <property type="entry name" value="MoCoBD_2"/>
    <property type="match status" value="1"/>
</dbReference>
<keyword evidence="7" id="KW-0001">2Fe-2S</keyword>
<dbReference type="InterPro" id="IPR016169">
    <property type="entry name" value="FAD-bd_PCMH_sub2"/>
</dbReference>
<evidence type="ECO:0000256" key="1">
    <source>
        <dbReference type="ARBA" id="ARBA00001924"/>
    </source>
</evidence>
<dbReference type="Gene3D" id="1.10.150.120">
    <property type="entry name" value="[2Fe-2S]-binding domain"/>
    <property type="match status" value="1"/>
</dbReference>
<keyword evidence="6" id="KW-0285">Flavoprotein</keyword>
<dbReference type="PROSITE" id="PS00197">
    <property type="entry name" value="2FE2S_FER_1"/>
    <property type="match status" value="1"/>
</dbReference>
<dbReference type="SUPFAM" id="SSF47741">
    <property type="entry name" value="CO dehydrogenase ISP C-domain like"/>
    <property type="match status" value="1"/>
</dbReference>
<keyword evidence="11" id="KW-0408">Iron</keyword>
<dbReference type="InterPro" id="IPR036856">
    <property type="entry name" value="Ald_Oxase/Xan_DH_a/b_sf"/>
</dbReference>
<dbReference type="InterPro" id="IPR002888">
    <property type="entry name" value="2Fe-2S-bd"/>
</dbReference>
<comment type="cofactor">
    <cofactor evidence="14">
        <name>[2Fe-2S] cluster</name>
        <dbReference type="ChEBI" id="CHEBI:190135"/>
    </cofactor>
</comment>
<keyword evidence="13" id="KW-0576">Peroxisome</keyword>
<proteinExistence type="inferred from homology"/>
<dbReference type="PROSITE" id="PS51387">
    <property type="entry name" value="FAD_PCMH"/>
    <property type="match status" value="1"/>
</dbReference>
<dbReference type="InterPro" id="IPR046867">
    <property type="entry name" value="AldOxase/xan_DH_MoCoBD2"/>
</dbReference>
<dbReference type="Gene3D" id="3.30.390.50">
    <property type="entry name" value="CO dehydrogenase flavoprotein, C-terminal domain"/>
    <property type="match status" value="1"/>
</dbReference>
<accession>A0ABP1Q1E2</accession>
<dbReference type="InterPro" id="IPR006058">
    <property type="entry name" value="2Fe2S_fd_BS"/>
</dbReference>
<gene>
    <name evidence="17" type="ORF">ODALV1_LOCUS5144</name>
</gene>
<keyword evidence="8" id="KW-0479">Metal-binding</keyword>
<feature type="domain" description="2Fe-2S ferredoxin-type" evidence="15">
    <location>
        <begin position="16"/>
        <end position="108"/>
    </location>
</feature>
<comment type="caution">
    <text evidence="17">The sequence shown here is derived from an EMBL/GenBank/DDBJ whole genome shotgun (WGS) entry which is preliminary data.</text>
</comment>
<dbReference type="PIRSF" id="PIRSF000127">
    <property type="entry name" value="Xanthine_DH"/>
    <property type="match status" value="1"/>
</dbReference>
<reference evidence="17 18" key="1">
    <citation type="submission" date="2024-08" db="EMBL/GenBank/DDBJ databases">
        <authorList>
            <person name="Cucini C."/>
            <person name="Frati F."/>
        </authorList>
    </citation>
    <scope>NUCLEOTIDE SEQUENCE [LARGE SCALE GENOMIC DNA]</scope>
</reference>
<dbReference type="SUPFAM" id="SSF56176">
    <property type="entry name" value="FAD-binding/transporter-associated domain-like"/>
    <property type="match status" value="1"/>
</dbReference>
<dbReference type="Pfam" id="PF01799">
    <property type="entry name" value="Fer2_2"/>
    <property type="match status" value="1"/>
</dbReference>
<dbReference type="InterPro" id="IPR012675">
    <property type="entry name" value="Beta-grasp_dom_sf"/>
</dbReference>
<dbReference type="Pfam" id="PF02738">
    <property type="entry name" value="MoCoBD_1"/>
    <property type="match status" value="1"/>
</dbReference>
<dbReference type="SMART" id="SM01092">
    <property type="entry name" value="CO_deh_flav_C"/>
    <property type="match status" value="1"/>
</dbReference>
<dbReference type="InterPro" id="IPR001041">
    <property type="entry name" value="2Fe-2S_ferredoxin-type"/>
</dbReference>
<dbReference type="InterPro" id="IPR016208">
    <property type="entry name" value="Ald_Oxase/xanthine_DH-like"/>
</dbReference>
<evidence type="ECO:0000256" key="8">
    <source>
        <dbReference type="ARBA" id="ARBA00022723"/>
    </source>
</evidence>
<evidence type="ECO:0008006" key="19">
    <source>
        <dbReference type="Google" id="ProtNLM"/>
    </source>
</evidence>
<dbReference type="InterPro" id="IPR036010">
    <property type="entry name" value="2Fe-2S_ferredoxin-like_sf"/>
</dbReference>
<evidence type="ECO:0000256" key="5">
    <source>
        <dbReference type="ARBA" id="ARBA00022505"/>
    </source>
</evidence>
<dbReference type="InterPro" id="IPR016166">
    <property type="entry name" value="FAD-bd_PCMH"/>
</dbReference>
<dbReference type="SUPFAM" id="SSF55447">
    <property type="entry name" value="CO dehydrogenase flavoprotein C-terminal domain-like"/>
    <property type="match status" value="1"/>
</dbReference>
<comment type="cofactor">
    <cofactor evidence="2">
        <name>FAD</name>
        <dbReference type="ChEBI" id="CHEBI:57692"/>
    </cofactor>
</comment>
<dbReference type="InterPro" id="IPR016167">
    <property type="entry name" value="FAD-bd_PCMH_sub1"/>
</dbReference>
<name>A0ABP1Q1E2_9HEXA</name>
<evidence type="ECO:0000313" key="17">
    <source>
        <dbReference type="EMBL" id="CAL8082193.1"/>
    </source>
</evidence>
<evidence type="ECO:0000256" key="3">
    <source>
        <dbReference type="ARBA" id="ARBA00004275"/>
    </source>
</evidence>
<feature type="domain" description="FAD-binding PCMH-type" evidence="16">
    <location>
        <begin position="237"/>
        <end position="420"/>
    </location>
</feature>
<evidence type="ECO:0000256" key="14">
    <source>
        <dbReference type="ARBA" id="ARBA00034078"/>
    </source>
</evidence>
<protein>
    <recommendedName>
        <fullName evidence="19">Xanthine dehydrogenase</fullName>
    </recommendedName>
</protein>
<dbReference type="Pfam" id="PF01315">
    <property type="entry name" value="Ald_Xan_dh_C"/>
    <property type="match status" value="1"/>
</dbReference>
<evidence type="ECO:0000256" key="12">
    <source>
        <dbReference type="ARBA" id="ARBA00023014"/>
    </source>
</evidence>
<keyword evidence="5" id="KW-0500">Molybdenum</keyword>
<keyword evidence="10" id="KW-0560">Oxidoreductase</keyword>
<evidence type="ECO:0000256" key="7">
    <source>
        <dbReference type="ARBA" id="ARBA00022714"/>
    </source>
</evidence>